<dbReference type="SMART" id="SM00200">
    <property type="entry name" value="SEA"/>
    <property type="match status" value="2"/>
</dbReference>
<evidence type="ECO:0000313" key="15">
    <source>
        <dbReference type="Ensembl" id="ENSACLP00000003516.2"/>
    </source>
</evidence>
<evidence type="ECO:0000256" key="6">
    <source>
        <dbReference type="ARBA" id="ARBA00022674"/>
    </source>
</evidence>
<dbReference type="Gene3D" id="3.30.70.960">
    <property type="entry name" value="SEA domain"/>
    <property type="match status" value="1"/>
</dbReference>
<dbReference type="Bgee" id="ENSACLG00000002401">
    <property type="expression patterns" value="Expressed in camera-type eye and 1 other cell type or tissue"/>
</dbReference>
<evidence type="ECO:0000256" key="7">
    <source>
        <dbReference type="ARBA" id="ARBA00022729"/>
    </source>
</evidence>
<feature type="region of interest" description="Disordered" evidence="11">
    <location>
        <begin position="671"/>
        <end position="706"/>
    </location>
</feature>
<feature type="compositionally biased region" description="Basic and acidic residues" evidence="11">
    <location>
        <begin position="688"/>
        <end position="705"/>
    </location>
</feature>
<dbReference type="GO" id="GO:0005540">
    <property type="term" value="F:hyaluronic acid binding"/>
    <property type="evidence" value="ECO:0007669"/>
    <property type="project" value="TreeGrafter"/>
</dbReference>
<feature type="signal peptide" evidence="13">
    <location>
        <begin position="1"/>
        <end position="28"/>
    </location>
</feature>
<feature type="region of interest" description="Disordered" evidence="11">
    <location>
        <begin position="1910"/>
        <end position="2189"/>
    </location>
</feature>
<feature type="compositionally biased region" description="Basic and acidic residues" evidence="11">
    <location>
        <begin position="1931"/>
        <end position="1941"/>
    </location>
</feature>
<dbReference type="RefSeq" id="XP_026014814.1">
    <property type="nucleotide sequence ID" value="XM_026159029.1"/>
</dbReference>
<dbReference type="PRINTS" id="PR01217">
    <property type="entry name" value="PRICHEXTENSN"/>
</dbReference>
<dbReference type="InterPro" id="IPR039861">
    <property type="entry name" value="IMPG"/>
</dbReference>
<name>A0A3P8NFG9_ASTCA</name>
<reference evidence="15" key="2">
    <citation type="submission" date="2025-08" db="UniProtKB">
        <authorList>
            <consortium name="Ensembl"/>
        </authorList>
    </citation>
    <scope>IDENTIFICATION</scope>
</reference>
<keyword evidence="10" id="KW-0966">Cell projection</keyword>
<evidence type="ECO:0000256" key="8">
    <source>
        <dbReference type="ARBA" id="ARBA00022737"/>
    </source>
</evidence>
<accession>A0A3P8NFG9</accession>
<feature type="region of interest" description="Disordered" evidence="11">
    <location>
        <begin position="728"/>
        <end position="758"/>
    </location>
</feature>
<feature type="compositionally biased region" description="Basic and acidic residues" evidence="11">
    <location>
        <begin position="1037"/>
        <end position="1047"/>
    </location>
</feature>
<keyword evidence="12" id="KW-0472">Membrane</keyword>
<sequence>MVGKCGKLVLWVLGAMLLSCCLYMETDATFELEVGLEESGESTGEPMAASDELLYRRHGALSRRKRDVLFPSGVKLCSQETFDQAIANHLSYFHLRVCQETVWEAFKIFWDRLPERDEYQGWVSRCMDGSISVMDIGRFFSQSEEHRSLIRSRVALVAAMNIVPISPTPCSLETPTTQTGDAVTEISPGQSDIIIGSETITIKQDDLTVDLEVTSWVPLVSVTKGPHQESTAHINTEVLSVGGLLEDSVEVATEADYAVTHKPLNWIDQEIGEDKTIPEISDKEEAVVEDDKIIGIIPENVIIVDSEVIQEVTPKGEKPPLEVVAHEAPTEETVVVLQKPTTASETITLEELGQKVHPKVTSEAPSEVMIQHIPKATTEDAVETEIKRIPEKSLDIHDKTFTEDFVEKPSEDLQEPIDEAIPLPIPEEAEGKIHAPPVEHPSKAVVEVSQEVTKVITEATETVLLITDAEEEAEIFNNVTPKQGSASNVETEVPSQASILTTTHKMEVTVVEYTPKDKPTLMAEVTSKPVLILEHNKGEKYSVTEEPPTIQITTSKEHSKEEIPVVSKEEVKAEVKQEEVVLVDRTKQITQTGVEGPKDTVAEEVAVQTVTAPEAAAKELHKKAEEATVIMETTLITSDDVATDTTEEERAEVVVEIPFEEEKHVTQIEGKISEATGEPVKDEDDTSDDFRETVQEEGRKEETTEQPKLLVETLHEPEPLKPVEEIVDIVEPSEMTTKDVKPIEETTKETEPTIEPAEEVELVEVIREETKPLEELAQELEPVKETTEKTELIEKPVTEAKSVEEIHEKSPQPKREPTRKTELSEEMTVKPELKNDLVQEAEGPELKAVPTEEPREGELIKDTTEKTQPTTEPAQIESIKETGEKNEPTRQSIEQSKPKTITEDDKSDFVLTSVNKTQEAAEGETFEDREEAAFESLDEVTEKEAGFEDPETDETSPEVTETPSESDEEITPVLVVVPEDTETSAPEITVEPPGGSEVGSEEEISKAPLEKSPKAVTDAQPDTISEVETPKGVTPESPKELPSKEDGASDEGSIPVALEDPDQESAEGDSPTEEVDEILTETPLEVAPESVDSITLETVVDFTEERTQSTTLGATEESTPTSYLEVTTKYVVEYNNGNFPDLTERVYDVNGNFFGNNGFKLEDEEENLIGNEIDTLLLPPRPLKDEVVELSMKLKEETYNDALRDPSSFEYQQLARHFKRRIEDAFHRVPGFKMVYIVEFRPQKDLERGLVVLVHYAITLEVDGSGIANDTLDFISLQNNLVEKNYPGSAEQPTVVYTITDFRNYITEALHKDNFMTNNSLETQGDPLLLENAENLLPPVKPTSQPFDTFDNMDNVLAAEKPPDAPTHEADDNDVFSKKEDFLFDPFSQWKAPQLDRTSENDVFLLDESTASPLNPEFPQKTFDLETQNSDGKIEDEGFLLSNSPPASDKANRENDAVSPEISSAARQPPPVNQQTIPGLTQNDGSGSGSSGDDQETDLWIWQTSVTFSDNEGGSLDMLPPPDLEETEEEDIDLGEVAVEPLTTKKSVLVDMGVEFILKATAAPVFEEASSEGHFEKPFLDEVLVTPHISTDPRYSTTTHAPVFSPKETLAVEFSVQTVEASGMYDDYSLTEPQTPVGVVTDSPEPGAWTQEEAVFTGPSDLAIGLHKTTEEVEVPSETTIELSMVTTESKYAENGLENVDVQVTVISGPPKVPDRDSPATPHTITGSDFSFDAITDAPSIVEVLTEKPELLLAGIKAQDQVEILEEQHIGTTTTAPANKVQDEDLIVDEVMIAITTTTTPVPTSSVRPDHHSSIALSPEKDSPFTRVSDSVPDDDDLIHHEQLNHEELTVSSISTQSPDGLTHLVHNEPAVFHHEHTRYKDITNTSVITPPSDAPQSKPAVIYHEHHENLPEAPSSTPPPYGPQSKPVVAHHEHTKHTDLNEAPVSTEPVDGPQSKPTVVYHEHHEELPEAPRSTPSSSSPQSKPAVVHLDYRNHEDLPEPPVSTPSPDGPQSKPAVIRHQDHEDAPEAPVRAPSLDGRQSKPAVVYHDYRNHEDLPEPPVSTPSPDGPQSKPTVIHYEHHEDVPEAPVRAPPSDGPKSKPAVIPHQDHADVPEAPVRAPSLDGRQSKPAVVHHEHRTHEDLNEASKNTPLPKVPQSKPAVVFSEDTRHEDLSETPVHTLFSDPQSKPAVVVPSSVQKVDDHVPVTELQPFEHGVSDVPSIAISFDVFQYGGVSIEGESSGFSSGAQASDLDAIALPTRPGRALTIFFSLRVTNMVFSMDLFNKSSPEYKALEQRFLQLLVPYLESNLNNFQNLEILNFRNGSIVVNSRMRFGKPVHRGVTNVVYLILEDFANTAYQTMNLAIDKYSLDVESGDRADPCKFQACNKFSRCIVNQWSSEAECVCNAGYLSVDGLPCQSICEVQHDFCLNDGKCDIIPGKGAICRCRVGENWWYRGEHCEEYVSEPLVVGIAIASVAGFLMVAAGIIFFLARSLQEQYDGEDTEDPLRRGDSLPTLERATKFNPMFESDPVTAQYYRRYNDDVPQYYHESDRGLPHFSSSASVGDSKDLSSEEIKNIYQNTTLSKEEIQERLRIIELCARDQHFAEFVRQTQIFLERRGSSST</sequence>
<evidence type="ECO:0000256" key="11">
    <source>
        <dbReference type="SAM" id="MobiDB-lite"/>
    </source>
</evidence>
<dbReference type="PROSITE" id="PS51257">
    <property type="entry name" value="PROKAR_LIPOPROTEIN"/>
    <property type="match status" value="1"/>
</dbReference>
<feature type="compositionally biased region" description="Pro residues" evidence="11">
    <location>
        <begin position="2059"/>
        <end position="2068"/>
    </location>
</feature>
<dbReference type="STRING" id="8154.ENSACLP00000003516"/>
<feature type="chain" id="PRO_5044257281" description="SEA domain-containing protein" evidence="13">
    <location>
        <begin position="29"/>
        <end position="2622"/>
    </location>
</feature>
<keyword evidence="9" id="KW-0325">Glycoprotein</keyword>
<dbReference type="GO" id="GO:0008201">
    <property type="term" value="F:heparin binding"/>
    <property type="evidence" value="ECO:0007669"/>
    <property type="project" value="UniProtKB-KW"/>
</dbReference>
<feature type="compositionally biased region" description="Low complexity" evidence="11">
    <location>
        <begin position="1972"/>
        <end position="1986"/>
    </location>
</feature>
<dbReference type="GeneID" id="113016295"/>
<dbReference type="Ensembl" id="ENSACLT00000003595.2">
    <property type="protein sequence ID" value="ENSACLP00000003516.2"/>
    <property type="gene ID" value="ENSACLG00000002409.2"/>
</dbReference>
<evidence type="ECO:0000256" key="2">
    <source>
        <dbReference type="ARBA" id="ARBA00004504"/>
    </source>
</evidence>
<dbReference type="PANTHER" id="PTHR12199:SF4">
    <property type="entry name" value="INTERPHOTORECEPTOR MATRIX PROTEOGLYCAN 2"/>
    <property type="match status" value="1"/>
</dbReference>
<dbReference type="Pfam" id="PF01390">
    <property type="entry name" value="SEA"/>
    <property type="match status" value="2"/>
</dbReference>
<keyword evidence="12" id="KW-1133">Transmembrane helix</keyword>
<dbReference type="PROSITE" id="PS50024">
    <property type="entry name" value="SEA"/>
    <property type="match status" value="2"/>
</dbReference>
<dbReference type="GO" id="GO:0001750">
    <property type="term" value="C:photoreceptor outer segment"/>
    <property type="evidence" value="ECO:0007669"/>
    <property type="project" value="UniProtKB-SubCell"/>
</dbReference>
<dbReference type="PANTHER" id="PTHR12199">
    <property type="entry name" value="INTERPHOTORECEPTOR MATRIX PROTEOGLYCAN"/>
    <property type="match status" value="1"/>
</dbReference>
<evidence type="ECO:0000256" key="1">
    <source>
        <dbReference type="ARBA" id="ARBA00004437"/>
    </source>
</evidence>
<evidence type="ECO:0000256" key="5">
    <source>
        <dbReference type="ARBA" id="ARBA00022530"/>
    </source>
</evidence>
<evidence type="ECO:0000256" key="3">
    <source>
        <dbReference type="ARBA" id="ARBA00004593"/>
    </source>
</evidence>
<keyword evidence="4" id="KW-0964">Secreted</keyword>
<dbReference type="InterPro" id="IPR036364">
    <property type="entry name" value="SEA_dom_sf"/>
</dbReference>
<feature type="compositionally biased region" description="Basic and acidic residues" evidence="11">
    <location>
        <begin position="878"/>
        <end position="888"/>
    </location>
</feature>
<dbReference type="OMA" id="NSGHIED"/>
<feature type="compositionally biased region" description="Basic and acidic residues" evidence="11">
    <location>
        <begin position="736"/>
        <end position="751"/>
    </location>
</feature>
<dbReference type="GO" id="GO:0033165">
    <property type="term" value="C:interphotoreceptor matrix"/>
    <property type="evidence" value="ECO:0007669"/>
    <property type="project" value="UniProtKB-SubCell"/>
</dbReference>
<organism evidence="15 16">
    <name type="scientific">Astatotilapia calliptera</name>
    <name type="common">Eastern happy</name>
    <name type="synonym">Chromis callipterus</name>
    <dbReference type="NCBI Taxonomy" id="8154"/>
    <lineage>
        <taxon>Eukaryota</taxon>
        <taxon>Metazoa</taxon>
        <taxon>Chordata</taxon>
        <taxon>Craniata</taxon>
        <taxon>Vertebrata</taxon>
        <taxon>Euteleostomi</taxon>
        <taxon>Actinopterygii</taxon>
        <taxon>Neopterygii</taxon>
        <taxon>Teleostei</taxon>
        <taxon>Neoteleostei</taxon>
        <taxon>Acanthomorphata</taxon>
        <taxon>Ovalentaria</taxon>
        <taxon>Cichlomorphae</taxon>
        <taxon>Cichliformes</taxon>
        <taxon>Cichlidae</taxon>
        <taxon>African cichlids</taxon>
        <taxon>Pseudocrenilabrinae</taxon>
        <taxon>Haplochromini</taxon>
        <taxon>Astatotilapia</taxon>
    </lineage>
</organism>
<feature type="region of interest" description="Disordered" evidence="11">
    <location>
        <begin position="1435"/>
        <end position="1495"/>
    </location>
</feature>
<feature type="compositionally biased region" description="Pro residues" evidence="11">
    <location>
        <begin position="2001"/>
        <end position="2010"/>
    </location>
</feature>
<evidence type="ECO:0000256" key="13">
    <source>
        <dbReference type="SAM" id="SignalP"/>
    </source>
</evidence>
<keyword evidence="8" id="KW-0677">Repeat</keyword>
<dbReference type="GO" id="GO:0001917">
    <property type="term" value="C:photoreceptor inner segment"/>
    <property type="evidence" value="ECO:0007669"/>
    <property type="project" value="UniProtKB-SubCell"/>
</dbReference>
<evidence type="ECO:0000256" key="9">
    <source>
        <dbReference type="ARBA" id="ARBA00023180"/>
    </source>
</evidence>
<feature type="compositionally biased region" description="Basic and acidic residues" evidence="11">
    <location>
        <begin position="850"/>
        <end position="865"/>
    </location>
</feature>
<evidence type="ECO:0000256" key="4">
    <source>
        <dbReference type="ARBA" id="ARBA00022525"/>
    </source>
</evidence>
<feature type="domain" description="SEA" evidence="14">
    <location>
        <begin position="2263"/>
        <end position="2376"/>
    </location>
</feature>
<keyword evidence="12" id="KW-0812">Transmembrane</keyword>
<feature type="region of interest" description="Disordered" evidence="11">
    <location>
        <begin position="1801"/>
        <end position="1837"/>
    </location>
</feature>
<dbReference type="SUPFAM" id="SSF82671">
    <property type="entry name" value="SEA domain"/>
    <property type="match status" value="2"/>
</dbReference>
<reference evidence="15" key="3">
    <citation type="submission" date="2025-09" db="UniProtKB">
        <authorList>
            <consortium name="Ensembl"/>
        </authorList>
    </citation>
    <scope>IDENTIFICATION</scope>
</reference>
<feature type="domain" description="SEA" evidence="14">
    <location>
        <begin position="1184"/>
        <end position="1302"/>
    </location>
</feature>
<dbReference type="GO" id="GO:0007601">
    <property type="term" value="P:visual perception"/>
    <property type="evidence" value="ECO:0007669"/>
    <property type="project" value="InterPro"/>
</dbReference>
<feature type="compositionally biased region" description="Basic and acidic residues" evidence="11">
    <location>
        <begin position="1808"/>
        <end position="1824"/>
    </location>
</feature>
<reference evidence="15" key="1">
    <citation type="submission" date="2018-05" db="EMBL/GenBank/DDBJ databases">
        <authorList>
            <person name="Datahose"/>
        </authorList>
    </citation>
    <scope>NUCLEOTIDE SEQUENCE</scope>
</reference>
<keyword evidence="6" id="KW-0358">Heparin-binding</keyword>
<dbReference type="InterPro" id="IPR000082">
    <property type="entry name" value="SEA_dom"/>
</dbReference>
<keyword evidence="5" id="KW-0272">Extracellular matrix</keyword>
<evidence type="ECO:0000259" key="14">
    <source>
        <dbReference type="PROSITE" id="PS50024"/>
    </source>
</evidence>
<evidence type="ECO:0000256" key="10">
    <source>
        <dbReference type="ARBA" id="ARBA00023273"/>
    </source>
</evidence>
<feature type="compositionally biased region" description="Acidic residues" evidence="11">
    <location>
        <begin position="947"/>
        <end position="956"/>
    </location>
</feature>
<proteinExistence type="predicted"/>
<feature type="compositionally biased region" description="Basic and acidic residues" evidence="11">
    <location>
        <begin position="1962"/>
        <end position="1971"/>
    </location>
</feature>
<feature type="transmembrane region" description="Helical" evidence="12">
    <location>
        <begin position="2466"/>
        <end position="2490"/>
    </location>
</feature>
<dbReference type="Proteomes" id="UP000265100">
    <property type="component" value="Chromosome 23"/>
</dbReference>
<keyword evidence="7 13" id="KW-0732">Signal</keyword>
<comment type="subcellular location">
    <subcellularLocation>
        <location evidence="2">Cell projection</location>
        <location evidence="2">Cilium</location>
        <location evidence="2">Photoreceptor outer segment</location>
    </subcellularLocation>
    <subcellularLocation>
        <location evidence="1">Photoreceptor inner segment</location>
    </subcellularLocation>
    <subcellularLocation>
        <location evidence="3">Secreted</location>
        <location evidence="3">Extracellular space</location>
        <location evidence="3">Extracellular matrix</location>
        <location evidence="3">Interphotoreceptor matrix</location>
    </subcellularLocation>
</comment>
<dbReference type="GeneTree" id="ENSGT00530000063503"/>
<feature type="compositionally biased region" description="Basic and acidic residues" evidence="11">
    <location>
        <begin position="1003"/>
        <end position="1013"/>
    </location>
</feature>
<feature type="compositionally biased region" description="Acidic residues" evidence="11">
    <location>
        <begin position="1059"/>
        <end position="1075"/>
    </location>
</feature>
<feature type="compositionally biased region" description="Polar residues" evidence="11">
    <location>
        <begin position="1473"/>
        <end position="1483"/>
    </location>
</feature>
<feature type="compositionally biased region" description="Basic and acidic residues" evidence="11">
    <location>
        <begin position="781"/>
        <end position="837"/>
    </location>
</feature>
<evidence type="ECO:0000256" key="12">
    <source>
        <dbReference type="SAM" id="Phobius"/>
    </source>
</evidence>
<feature type="region of interest" description="Disordered" evidence="11">
    <location>
        <begin position="773"/>
        <end position="1075"/>
    </location>
</feature>
<protein>
    <recommendedName>
        <fullName evidence="14">SEA domain-containing protein</fullName>
    </recommendedName>
</protein>
<feature type="compositionally biased region" description="Basic and acidic residues" evidence="11">
    <location>
        <begin position="896"/>
        <end position="908"/>
    </location>
</feature>
<evidence type="ECO:0000313" key="16">
    <source>
        <dbReference type="Proteomes" id="UP000265100"/>
    </source>
</evidence>
<feature type="compositionally biased region" description="Acidic residues" evidence="11">
    <location>
        <begin position="921"/>
        <end position="930"/>
    </location>
</feature>
<keyword evidence="16" id="KW-1185">Reference proteome</keyword>